<dbReference type="PANTHER" id="PTHR10434">
    <property type="entry name" value="1-ACYL-SN-GLYCEROL-3-PHOSPHATE ACYLTRANSFERASE"/>
    <property type="match status" value="1"/>
</dbReference>
<keyword evidence="5" id="KW-1185">Reference proteome</keyword>
<dbReference type="RefSeq" id="WP_105941976.1">
    <property type="nucleotide sequence ID" value="NZ_CP027433.1"/>
</dbReference>
<dbReference type="InterPro" id="IPR006385">
    <property type="entry name" value="HAD_hydro_SerB1"/>
</dbReference>
<dbReference type="Pfam" id="PF12710">
    <property type="entry name" value="HAD"/>
    <property type="match status" value="1"/>
</dbReference>
<dbReference type="InterPro" id="IPR002123">
    <property type="entry name" value="Plipid/glycerol_acylTrfase"/>
</dbReference>
<dbReference type="SMART" id="SM00563">
    <property type="entry name" value="PlsC"/>
    <property type="match status" value="1"/>
</dbReference>
<gene>
    <name evidence="4" type="ORF">C6V83_08170</name>
</gene>
<dbReference type="SUPFAM" id="SSF69593">
    <property type="entry name" value="Glycerol-3-phosphate (1)-acyltransferase"/>
    <property type="match status" value="1"/>
</dbReference>
<dbReference type="CDD" id="cd02612">
    <property type="entry name" value="HAD_PGPPase"/>
    <property type="match status" value="1"/>
</dbReference>
<keyword evidence="4" id="KW-0378">Hydrolase</keyword>
<dbReference type="PANTHER" id="PTHR10434:SF66">
    <property type="entry name" value="PHOSPHOLIPID_GLYCEROL ACYLTRANSFERASE DOMAIN-CONTAINING PROTEIN"/>
    <property type="match status" value="1"/>
</dbReference>
<keyword evidence="1" id="KW-0808">Transferase</keyword>
<dbReference type="OrthoDB" id="25607at2"/>
<dbReference type="GO" id="GO:0006654">
    <property type="term" value="P:phosphatidic acid biosynthetic process"/>
    <property type="evidence" value="ECO:0007669"/>
    <property type="project" value="TreeGrafter"/>
</dbReference>
<dbReference type="Gene3D" id="1.20.1440.100">
    <property type="entry name" value="SG protein - dephosphorylation function"/>
    <property type="match status" value="1"/>
</dbReference>
<dbReference type="SUPFAM" id="SSF56784">
    <property type="entry name" value="HAD-like"/>
    <property type="match status" value="1"/>
</dbReference>
<dbReference type="NCBIfam" id="TIGR01488">
    <property type="entry name" value="HAD-SF-IB"/>
    <property type="match status" value="1"/>
</dbReference>
<evidence type="ECO:0000313" key="4">
    <source>
        <dbReference type="EMBL" id="AVM00248.1"/>
    </source>
</evidence>
<dbReference type="GO" id="GO:0003841">
    <property type="term" value="F:1-acylglycerol-3-phosphate O-acyltransferase activity"/>
    <property type="evidence" value="ECO:0007669"/>
    <property type="project" value="TreeGrafter"/>
</dbReference>
<dbReference type="EMBL" id="CP027433">
    <property type="protein sequence ID" value="AVM00248.1"/>
    <property type="molecule type" value="Genomic_DNA"/>
</dbReference>
<dbReference type="InterPro" id="IPR036412">
    <property type="entry name" value="HAD-like_sf"/>
</dbReference>
<dbReference type="NCBIfam" id="TIGR01490">
    <property type="entry name" value="HAD-SF-IB-hyp1"/>
    <property type="match status" value="1"/>
</dbReference>
<feature type="domain" description="Phospholipid/glycerol acyltransferase" evidence="3">
    <location>
        <begin position="309"/>
        <end position="424"/>
    </location>
</feature>
<dbReference type="KEGG" id="git:C6V83_08170"/>
<evidence type="ECO:0000256" key="2">
    <source>
        <dbReference type="ARBA" id="ARBA00023315"/>
    </source>
</evidence>
<dbReference type="Pfam" id="PF01553">
    <property type="entry name" value="Acyltransferase"/>
    <property type="match status" value="1"/>
</dbReference>
<accession>A0A2S0KEX3</accession>
<evidence type="ECO:0000259" key="3">
    <source>
        <dbReference type="SMART" id="SM00563"/>
    </source>
</evidence>
<evidence type="ECO:0000313" key="5">
    <source>
        <dbReference type="Proteomes" id="UP000239814"/>
    </source>
</evidence>
<dbReference type="InterPro" id="IPR023214">
    <property type="entry name" value="HAD_sf"/>
</dbReference>
<sequence length="502" mass="54107">MSALSERLAQIREAPGGDKVCAFFDYDGTLIDGFSAADILRARVRSLDFTAGELRDGLMIALRGCYSEQDYAEVLKATRPAFAGKTYDELLAEGRNLFKNVTAAKLRPQMWQIIRAHRARGHRIVIASSATRFQIEPIAAEIGADRALATDIEVVDGIVTGRVLGRPLWGPGKAAAVRRLAREWDLDLASSFAYSDGNEDVPYLEAVGNPAAVSPQQGLRGVAEARGWPILDLKNPTYNKLGMALRTGAFYGSFLGGAAVGFGKSLVSSDRTDAMQAAVTSGLDVGFALAGVDVDVLSGREYLTSARPCVFVFNHQSKLDLPVMIHLVRGDATGVAKKEVGQLPLFGQILDAGGVVFIDRADAGKAIEQLTPVVEKIRDDQVSLVVAPEGTRSATPRVGSFKKGPFHIAMQAGVPVVPVVLRNAGEVMWRGSQLIKPGVVEVRVLPPVDTSSWSPETVGEHAEQVRQMFVDALTDWPVTAFDDGRLTRTMGVFEWQESGDDE</sequence>
<evidence type="ECO:0000256" key="1">
    <source>
        <dbReference type="ARBA" id="ARBA00022679"/>
    </source>
</evidence>
<reference evidence="4 5" key="1">
    <citation type="submission" date="2018-03" db="EMBL/GenBank/DDBJ databases">
        <title>Characteristics and genome of n-alkane degrading marine bacteria Gordonia iterans isolated from crude oil contaminated in Tae-an, South Korea.</title>
        <authorList>
            <person name="Lee S.-S."/>
            <person name="Kim H."/>
        </authorList>
    </citation>
    <scope>NUCLEOTIDE SEQUENCE [LARGE SCALE GENOMIC DNA]</scope>
    <source>
        <strain evidence="4 5">Co17</strain>
    </source>
</reference>
<dbReference type="GO" id="GO:0016787">
    <property type="term" value="F:hydrolase activity"/>
    <property type="evidence" value="ECO:0007669"/>
    <property type="project" value="UniProtKB-KW"/>
</dbReference>
<dbReference type="CDD" id="cd07989">
    <property type="entry name" value="LPLAT_AGPAT-like"/>
    <property type="match status" value="1"/>
</dbReference>
<organism evidence="4 5">
    <name type="scientific">Gordonia iterans</name>
    <dbReference type="NCBI Taxonomy" id="1004901"/>
    <lineage>
        <taxon>Bacteria</taxon>
        <taxon>Bacillati</taxon>
        <taxon>Actinomycetota</taxon>
        <taxon>Actinomycetes</taxon>
        <taxon>Mycobacteriales</taxon>
        <taxon>Gordoniaceae</taxon>
        <taxon>Gordonia</taxon>
    </lineage>
</organism>
<protein>
    <submittedName>
        <fullName evidence="4">HAD-IB family hydrolase</fullName>
    </submittedName>
</protein>
<proteinExistence type="predicted"/>
<dbReference type="AlphaFoldDB" id="A0A2S0KEX3"/>
<dbReference type="Gene3D" id="3.40.50.1000">
    <property type="entry name" value="HAD superfamily/HAD-like"/>
    <property type="match status" value="1"/>
</dbReference>
<dbReference type="Proteomes" id="UP000239814">
    <property type="component" value="Chromosome"/>
</dbReference>
<name>A0A2S0KEX3_9ACTN</name>
<keyword evidence="2" id="KW-0012">Acyltransferase</keyword>